<evidence type="ECO:0000313" key="2">
    <source>
        <dbReference type="Proteomes" id="UP001589795"/>
    </source>
</evidence>
<gene>
    <name evidence="1" type="ORF">ACFFIZ_06495</name>
</gene>
<comment type="caution">
    <text evidence="1">The sequence shown here is derived from an EMBL/GenBank/DDBJ whole genome shotgun (WGS) entry which is preliminary data.</text>
</comment>
<keyword evidence="2" id="KW-1185">Reference proteome</keyword>
<evidence type="ECO:0008006" key="3">
    <source>
        <dbReference type="Google" id="ProtNLM"/>
    </source>
</evidence>
<dbReference type="Proteomes" id="UP001589795">
    <property type="component" value="Unassembled WGS sequence"/>
</dbReference>
<protein>
    <recommendedName>
        <fullName evidence="3">Flagellar assembly protein FliH</fullName>
    </recommendedName>
</protein>
<name>A0ABV6CGV9_9RHOB</name>
<organism evidence="1 2">
    <name type="scientific">Paracoccus rhizosphaerae</name>
    <dbReference type="NCBI Taxonomy" id="1133347"/>
    <lineage>
        <taxon>Bacteria</taxon>
        <taxon>Pseudomonadati</taxon>
        <taxon>Pseudomonadota</taxon>
        <taxon>Alphaproteobacteria</taxon>
        <taxon>Rhodobacterales</taxon>
        <taxon>Paracoccaceae</taxon>
        <taxon>Paracoccus</taxon>
    </lineage>
</organism>
<dbReference type="EMBL" id="JBHLWQ010000055">
    <property type="protein sequence ID" value="MFC0199981.1"/>
    <property type="molecule type" value="Genomic_DNA"/>
</dbReference>
<accession>A0ABV6CGV9</accession>
<proteinExistence type="predicted"/>
<evidence type="ECO:0000313" key="1">
    <source>
        <dbReference type="EMBL" id="MFC0199981.1"/>
    </source>
</evidence>
<reference evidence="1 2" key="1">
    <citation type="submission" date="2024-09" db="EMBL/GenBank/DDBJ databases">
        <authorList>
            <person name="Sun Q."/>
            <person name="Mori K."/>
        </authorList>
    </citation>
    <scope>NUCLEOTIDE SEQUENCE [LARGE SCALE GENOMIC DNA]</scope>
    <source>
        <strain evidence="1 2">CCM 7904</strain>
    </source>
</reference>
<sequence>MFKLESFSNALTDRGAVVTFTQEDLDQAYADGRADGRAQAEDADLRSLGAGLERLATSLAADESRRQQLRQEAVDALYPLLTQIVDLLAPPSSSRRLEETLRAELMRLAQRSQPVTARIACSDRLRALVDRCLGDAGLTGIEIEPAASDRIVVTLQGGRIEITPETIAQDIRALLEEIDEDQTPWTH</sequence>
<dbReference type="RefSeq" id="WP_265505088.1">
    <property type="nucleotide sequence ID" value="NZ_JAOTBE010000001.1"/>
</dbReference>